<sequence length="85" mass="9487">MKRRSLLRALYLLLAALEVVLLAVLWLYPRSSRPAAPRAMTSRELEETEAYGQVDLSAAEVLAQSDVVETTNYTTYTSETLPQAL</sequence>
<evidence type="ECO:0000313" key="3">
    <source>
        <dbReference type="Proteomes" id="UP000824258"/>
    </source>
</evidence>
<keyword evidence="1" id="KW-0472">Membrane</keyword>
<keyword evidence="1" id="KW-1133">Transmembrane helix</keyword>
<protein>
    <submittedName>
        <fullName evidence="2">Uncharacterized protein</fullName>
    </submittedName>
</protein>
<proteinExistence type="predicted"/>
<keyword evidence="1" id="KW-0812">Transmembrane</keyword>
<name>A0A9D1A6V3_9FIRM</name>
<dbReference type="EMBL" id="DVGD01000035">
    <property type="protein sequence ID" value="HIR08989.1"/>
    <property type="molecule type" value="Genomic_DNA"/>
</dbReference>
<reference evidence="2" key="2">
    <citation type="journal article" date="2021" name="PeerJ">
        <title>Extensive microbial diversity within the chicken gut microbiome revealed by metagenomics and culture.</title>
        <authorList>
            <person name="Gilroy R."/>
            <person name="Ravi A."/>
            <person name="Getino M."/>
            <person name="Pursley I."/>
            <person name="Horton D.L."/>
            <person name="Alikhan N.F."/>
            <person name="Baker D."/>
            <person name="Gharbi K."/>
            <person name="Hall N."/>
            <person name="Watson M."/>
            <person name="Adriaenssens E.M."/>
            <person name="Foster-Nyarko E."/>
            <person name="Jarju S."/>
            <person name="Secka A."/>
            <person name="Antonio M."/>
            <person name="Oren A."/>
            <person name="Chaudhuri R.R."/>
            <person name="La Ragione R."/>
            <person name="Hildebrand F."/>
            <person name="Pallen M.J."/>
        </authorList>
    </citation>
    <scope>NUCLEOTIDE SEQUENCE</scope>
    <source>
        <strain evidence="2">ChiHjej9B8-7071</strain>
    </source>
</reference>
<evidence type="ECO:0000256" key="1">
    <source>
        <dbReference type="SAM" id="Phobius"/>
    </source>
</evidence>
<gene>
    <name evidence="2" type="ORF">IAA70_01150</name>
</gene>
<feature type="transmembrane region" description="Helical" evidence="1">
    <location>
        <begin position="9"/>
        <end position="28"/>
    </location>
</feature>
<feature type="non-terminal residue" evidence="2">
    <location>
        <position position="85"/>
    </location>
</feature>
<dbReference type="AlphaFoldDB" id="A0A9D1A6V3"/>
<organism evidence="2 3">
    <name type="scientific">Candidatus Avoscillospira stercoripullorum</name>
    <dbReference type="NCBI Taxonomy" id="2840709"/>
    <lineage>
        <taxon>Bacteria</taxon>
        <taxon>Bacillati</taxon>
        <taxon>Bacillota</taxon>
        <taxon>Clostridia</taxon>
        <taxon>Eubacteriales</taxon>
        <taxon>Oscillospiraceae</taxon>
        <taxon>Oscillospiraceae incertae sedis</taxon>
        <taxon>Candidatus Avoscillospira</taxon>
    </lineage>
</organism>
<dbReference type="Proteomes" id="UP000824258">
    <property type="component" value="Unassembled WGS sequence"/>
</dbReference>
<accession>A0A9D1A6V3</accession>
<comment type="caution">
    <text evidence="2">The sequence shown here is derived from an EMBL/GenBank/DDBJ whole genome shotgun (WGS) entry which is preliminary data.</text>
</comment>
<reference evidence="2" key="1">
    <citation type="submission" date="2020-10" db="EMBL/GenBank/DDBJ databases">
        <authorList>
            <person name="Gilroy R."/>
        </authorList>
    </citation>
    <scope>NUCLEOTIDE SEQUENCE</scope>
    <source>
        <strain evidence="2">ChiHjej9B8-7071</strain>
    </source>
</reference>
<evidence type="ECO:0000313" key="2">
    <source>
        <dbReference type="EMBL" id="HIR08989.1"/>
    </source>
</evidence>